<dbReference type="AlphaFoldDB" id="A0A1A6C3M7"/>
<accession>A0A1A6C3M7</accession>
<name>A0A1A6C3M7_9GAMM</name>
<dbReference type="EMBL" id="JQSG02000003">
    <property type="protein sequence ID" value="OBS09167.1"/>
    <property type="molecule type" value="Genomic_DNA"/>
</dbReference>
<evidence type="ECO:0000313" key="2">
    <source>
        <dbReference type="EMBL" id="OBS09167.1"/>
    </source>
</evidence>
<protein>
    <submittedName>
        <fullName evidence="2">Uncharacterized protein</fullName>
    </submittedName>
</protein>
<keyword evidence="3" id="KW-1185">Reference proteome</keyword>
<evidence type="ECO:0000256" key="1">
    <source>
        <dbReference type="SAM" id="MobiDB-lite"/>
    </source>
</evidence>
<dbReference type="Proteomes" id="UP000029273">
    <property type="component" value="Unassembled WGS sequence"/>
</dbReference>
<reference evidence="2 3" key="1">
    <citation type="journal article" date="2014" name="Genome Announc.">
        <title>Draft Genome Sequence of the Iron-Oxidizing, Acidophilic, and Halotolerant 'Thiobacillus prosperus' Type Strain DSM 5130.</title>
        <authorList>
            <person name="Ossandon F.J."/>
            <person name="Cardenas J.P."/>
            <person name="Corbett M."/>
            <person name="Quatrini R."/>
            <person name="Holmes D.S."/>
            <person name="Watkin E."/>
        </authorList>
    </citation>
    <scope>NUCLEOTIDE SEQUENCE [LARGE SCALE GENOMIC DNA]</scope>
    <source>
        <strain evidence="2 3">DSM 5130</strain>
    </source>
</reference>
<organism evidence="2 3">
    <name type="scientific">Acidihalobacter prosperus</name>
    <dbReference type="NCBI Taxonomy" id="160660"/>
    <lineage>
        <taxon>Bacteria</taxon>
        <taxon>Pseudomonadati</taxon>
        <taxon>Pseudomonadota</taxon>
        <taxon>Gammaproteobacteria</taxon>
        <taxon>Chromatiales</taxon>
        <taxon>Ectothiorhodospiraceae</taxon>
        <taxon>Acidihalobacter</taxon>
    </lineage>
</organism>
<sequence length="50" mass="5056">MAVFRAQPAGPGPVSRFAVLPLARVGGHAARAAPGEPRKVAPATARDPIV</sequence>
<comment type="caution">
    <text evidence="2">The sequence shown here is derived from an EMBL/GenBank/DDBJ whole genome shotgun (WGS) entry which is preliminary data.</text>
</comment>
<proteinExistence type="predicted"/>
<gene>
    <name evidence="2" type="ORF">Thpro_021495</name>
</gene>
<evidence type="ECO:0000313" key="3">
    <source>
        <dbReference type="Proteomes" id="UP000029273"/>
    </source>
</evidence>
<feature type="region of interest" description="Disordered" evidence="1">
    <location>
        <begin position="29"/>
        <end position="50"/>
    </location>
</feature>